<proteinExistence type="predicted"/>
<evidence type="ECO:0000313" key="2">
    <source>
        <dbReference type="EMBL" id="KSU20041.1"/>
    </source>
</evidence>
<protein>
    <submittedName>
        <fullName evidence="2">RecG-like helicase</fullName>
    </submittedName>
</protein>
<feature type="compositionally biased region" description="Acidic residues" evidence="1">
    <location>
        <begin position="105"/>
        <end position="116"/>
    </location>
</feature>
<feature type="region of interest" description="Disordered" evidence="1">
    <location>
        <begin position="89"/>
        <end position="116"/>
    </location>
</feature>
<dbReference type="GO" id="GO:0004386">
    <property type="term" value="F:helicase activity"/>
    <property type="evidence" value="ECO:0007669"/>
    <property type="project" value="UniProtKB-KW"/>
</dbReference>
<dbReference type="InterPro" id="IPR038621">
    <property type="entry name" value="Lacto_phage_SSB_sf"/>
</dbReference>
<dbReference type="Proteomes" id="UP000053612">
    <property type="component" value="Unassembled WGS sequence"/>
</dbReference>
<keyword evidence="2" id="KW-0067">ATP-binding</keyword>
<dbReference type="PATRIC" id="fig|1360.109.peg.2413"/>
<dbReference type="EMBL" id="LKLS01000077">
    <property type="protein sequence ID" value="KSU20041.1"/>
    <property type="molecule type" value="Genomic_DNA"/>
</dbReference>
<dbReference type="Gene3D" id="2.40.50.400">
    <property type="entry name" value="Lactococcus phage single-stranded DNA binding protein"/>
    <property type="match status" value="1"/>
</dbReference>
<gene>
    <name evidence="2" type="ORF">LMG9449_0649</name>
</gene>
<evidence type="ECO:0000313" key="3">
    <source>
        <dbReference type="Proteomes" id="UP000053612"/>
    </source>
</evidence>
<comment type="caution">
    <text evidence="2">The sequence shown here is derived from an EMBL/GenBank/DDBJ whole genome shotgun (WGS) entry which is preliminary data.</text>
</comment>
<dbReference type="Pfam" id="PF16773">
    <property type="entry name" value="Phage_SSB"/>
    <property type="match status" value="1"/>
</dbReference>
<reference evidence="3" key="1">
    <citation type="submission" date="2015-10" db="EMBL/GenBank/DDBJ databases">
        <title>Draft Genome Sequences of 11 Lactococcus lactis subspecies cremoris strains.</title>
        <authorList>
            <person name="Wels M."/>
            <person name="Backus L."/>
            <person name="Boekhorst J."/>
            <person name="Dijkstra A."/>
            <person name="Beerthuizen M."/>
            <person name="Kelly W."/>
            <person name="Siezen R."/>
            <person name="Bachmann H."/>
            <person name="Van Hijum S."/>
        </authorList>
    </citation>
    <scope>NUCLEOTIDE SEQUENCE [LARGE SCALE GENOMIC DNA]</scope>
    <source>
        <strain evidence="3">LMG9449</strain>
    </source>
</reference>
<keyword evidence="2" id="KW-0347">Helicase</keyword>
<evidence type="ECO:0000256" key="1">
    <source>
        <dbReference type="SAM" id="MobiDB-lite"/>
    </source>
</evidence>
<name>A0A0V8E2Z8_LACLL</name>
<dbReference type="AlphaFoldDB" id="A0A0V8E2Z8"/>
<keyword evidence="2" id="KW-0378">Hydrolase</keyword>
<dbReference type="InterPro" id="IPR031900">
    <property type="entry name" value="Phage_SSB"/>
</dbReference>
<accession>A0A0V8E2Z8</accession>
<organism evidence="2 3">
    <name type="scientific">Lactococcus lactis subsp. lactis</name>
    <name type="common">Streptococcus lactis</name>
    <dbReference type="NCBI Taxonomy" id="1360"/>
    <lineage>
        <taxon>Bacteria</taxon>
        <taxon>Bacillati</taxon>
        <taxon>Bacillota</taxon>
        <taxon>Bacilli</taxon>
        <taxon>Lactobacillales</taxon>
        <taxon>Streptococcaceae</taxon>
        <taxon>Lactococcus</taxon>
    </lineage>
</organism>
<keyword evidence="2" id="KW-0547">Nucleotide-binding</keyword>
<sequence length="116" mass="12998">MSIITTVVQVNDKNTRTVNTQKGEKQVISTPIIKDSTGKWVYASAFINFRVEPGDILTISGRIEQKEDGQYLNNNFAFPTVERLYKPKGAASNSYPAKDIPNIGEDMEINDEDLPF</sequence>
<dbReference type="RefSeq" id="WP_058224668.1">
    <property type="nucleotide sequence ID" value="NZ_LKLS01000077.1"/>
</dbReference>